<evidence type="ECO:0000313" key="2">
    <source>
        <dbReference type="EMBL" id="WNC12198.1"/>
    </source>
</evidence>
<dbReference type="RefSeq" id="WP_310763468.1">
    <property type="nucleotide sequence ID" value="NZ_CP134050.1"/>
</dbReference>
<feature type="transmembrane region" description="Helical" evidence="1">
    <location>
        <begin position="6"/>
        <end position="21"/>
    </location>
</feature>
<reference evidence="2 3" key="1">
    <citation type="submission" date="2023-09" db="EMBL/GenBank/DDBJ databases">
        <title>Complete Genome and Methylome dissection of Bacillus brevis NEB573 original source of BbsI restriction endonuclease.</title>
        <authorList>
            <person name="Fomenkov A."/>
            <person name="Roberts R.D."/>
        </authorList>
    </citation>
    <scope>NUCLEOTIDE SEQUENCE [LARGE SCALE GENOMIC DNA]</scope>
    <source>
        <strain evidence="2 3">NEB573</strain>
    </source>
</reference>
<feature type="transmembrane region" description="Helical" evidence="1">
    <location>
        <begin position="33"/>
        <end position="50"/>
    </location>
</feature>
<evidence type="ECO:0000313" key="3">
    <source>
        <dbReference type="Proteomes" id="UP001256827"/>
    </source>
</evidence>
<proteinExistence type="predicted"/>
<gene>
    <name evidence="2" type="ORF">RGB73_15750</name>
</gene>
<name>A0ABY9SWV8_BREBE</name>
<evidence type="ECO:0000256" key="1">
    <source>
        <dbReference type="SAM" id="Phobius"/>
    </source>
</evidence>
<dbReference type="EMBL" id="CP134050">
    <property type="protein sequence ID" value="WNC12198.1"/>
    <property type="molecule type" value="Genomic_DNA"/>
</dbReference>
<dbReference type="Proteomes" id="UP001256827">
    <property type="component" value="Chromosome"/>
</dbReference>
<protein>
    <submittedName>
        <fullName evidence="2">Uncharacterized protein</fullName>
    </submittedName>
</protein>
<keyword evidence="1" id="KW-0472">Membrane</keyword>
<keyword evidence="1" id="KW-0812">Transmembrane</keyword>
<organism evidence="2 3">
    <name type="scientific">Brevibacillus brevis</name>
    <name type="common">Bacillus brevis</name>
    <dbReference type="NCBI Taxonomy" id="1393"/>
    <lineage>
        <taxon>Bacteria</taxon>
        <taxon>Bacillati</taxon>
        <taxon>Bacillota</taxon>
        <taxon>Bacilli</taxon>
        <taxon>Bacillales</taxon>
        <taxon>Paenibacillaceae</taxon>
        <taxon>Brevibacillus</taxon>
    </lineage>
</organism>
<accession>A0ABY9SWV8</accession>
<keyword evidence="3" id="KW-1185">Reference proteome</keyword>
<keyword evidence="1" id="KW-1133">Transmembrane helix</keyword>
<sequence>MKWGVILSMTALAVLLILFEWPRMKKVPKKDKVVFFVLIFLAWILSLQDLPNLPGPATALNALFKPIGSVLEP</sequence>